<dbReference type="SUPFAM" id="SSF88723">
    <property type="entry name" value="PIN domain-like"/>
    <property type="match status" value="1"/>
</dbReference>
<name>K9ULN5_CHAP6</name>
<dbReference type="OrthoDB" id="574461at2"/>
<dbReference type="KEGG" id="cmp:Cha6605_4811"/>
<dbReference type="RefSeq" id="WP_015161815.1">
    <property type="nucleotide sequence ID" value="NC_019697.1"/>
</dbReference>
<protein>
    <submittedName>
        <fullName evidence="2">Putative nucleic acid-binding protein, contains PIN domain</fullName>
    </submittedName>
</protein>
<evidence type="ECO:0000313" key="3">
    <source>
        <dbReference type="Proteomes" id="UP000010366"/>
    </source>
</evidence>
<dbReference type="EMBL" id="CP003600">
    <property type="protein sequence ID" value="AFY95725.1"/>
    <property type="molecule type" value="Genomic_DNA"/>
</dbReference>
<keyword evidence="3" id="KW-1185">Reference proteome</keyword>
<proteinExistence type="predicted"/>
<dbReference type="eggNOG" id="COG1848">
    <property type="taxonomic scope" value="Bacteria"/>
</dbReference>
<dbReference type="Pfam" id="PF01850">
    <property type="entry name" value="PIN"/>
    <property type="match status" value="1"/>
</dbReference>
<dbReference type="Proteomes" id="UP000010366">
    <property type="component" value="Chromosome"/>
</dbReference>
<reference evidence="2 3" key="1">
    <citation type="submission" date="2012-05" db="EMBL/GenBank/DDBJ databases">
        <title>Finished chromosome of genome of Chamaesiphon sp. PCC 6605.</title>
        <authorList>
            <consortium name="US DOE Joint Genome Institute"/>
            <person name="Gugger M."/>
            <person name="Coursin T."/>
            <person name="Rippka R."/>
            <person name="Tandeau De Marsac N."/>
            <person name="Huntemann M."/>
            <person name="Wei C.-L."/>
            <person name="Han J."/>
            <person name="Detter J.C."/>
            <person name="Han C."/>
            <person name="Tapia R."/>
            <person name="Chen A."/>
            <person name="Kyrpides N."/>
            <person name="Mavromatis K."/>
            <person name="Markowitz V."/>
            <person name="Szeto E."/>
            <person name="Ivanova N."/>
            <person name="Pagani I."/>
            <person name="Pati A."/>
            <person name="Goodwin L."/>
            <person name="Nordberg H.P."/>
            <person name="Cantor M.N."/>
            <person name="Hua S.X."/>
            <person name="Woyke T."/>
            <person name="Kerfeld C.A."/>
        </authorList>
    </citation>
    <scope>NUCLEOTIDE SEQUENCE [LARGE SCALE GENOMIC DNA]</scope>
    <source>
        <strain evidence="3">ATCC 27169 / PCC 6605</strain>
    </source>
</reference>
<dbReference type="InterPro" id="IPR029060">
    <property type="entry name" value="PIN-like_dom_sf"/>
</dbReference>
<sequence length="147" mass="16540">MDKLNIPQGSRVYLDSSILIYTVEVDLTFWKALEVLWRKFAEGEISLISSELIITEVLVKPLKSQNEQSIDSYNKLLFDSGIELIPITRSLLISATNLRAKHNLKTPDAIHAATSIDLNCNRFLTNDKGFTNIPRLPTLILSQIGLD</sequence>
<accession>K9ULN5</accession>
<evidence type="ECO:0000259" key="1">
    <source>
        <dbReference type="Pfam" id="PF01850"/>
    </source>
</evidence>
<dbReference type="STRING" id="1173020.Cha6605_4811"/>
<dbReference type="CDD" id="cd09874">
    <property type="entry name" value="PIN_MT3492-like"/>
    <property type="match status" value="1"/>
</dbReference>
<evidence type="ECO:0000313" key="2">
    <source>
        <dbReference type="EMBL" id="AFY95725.1"/>
    </source>
</evidence>
<dbReference type="AlphaFoldDB" id="K9ULN5"/>
<gene>
    <name evidence="2" type="ORF">Cha6605_4811</name>
</gene>
<organism evidence="2 3">
    <name type="scientific">Chamaesiphon minutus (strain ATCC 27169 / PCC 6605)</name>
    <dbReference type="NCBI Taxonomy" id="1173020"/>
    <lineage>
        <taxon>Bacteria</taxon>
        <taxon>Bacillati</taxon>
        <taxon>Cyanobacteriota</taxon>
        <taxon>Cyanophyceae</taxon>
        <taxon>Gomontiellales</taxon>
        <taxon>Chamaesiphonaceae</taxon>
        <taxon>Chamaesiphon</taxon>
    </lineage>
</organism>
<dbReference type="Gene3D" id="3.40.50.1010">
    <property type="entry name" value="5'-nuclease"/>
    <property type="match status" value="1"/>
</dbReference>
<feature type="domain" description="PIN" evidence="1">
    <location>
        <begin position="12"/>
        <end position="135"/>
    </location>
</feature>
<dbReference type="HOGENOM" id="CLU_125353_1_0_3"/>
<dbReference type="InterPro" id="IPR002716">
    <property type="entry name" value="PIN_dom"/>
</dbReference>